<dbReference type="InterPro" id="IPR035979">
    <property type="entry name" value="RBD_domain_sf"/>
</dbReference>
<organism evidence="5 6">
    <name type="scientific">Batrachochytrium dendrobatidis (strain JEL423)</name>
    <dbReference type="NCBI Taxonomy" id="403673"/>
    <lineage>
        <taxon>Eukaryota</taxon>
        <taxon>Fungi</taxon>
        <taxon>Fungi incertae sedis</taxon>
        <taxon>Chytridiomycota</taxon>
        <taxon>Chytridiomycota incertae sedis</taxon>
        <taxon>Chytridiomycetes</taxon>
        <taxon>Rhizophydiales</taxon>
        <taxon>Rhizophydiales incertae sedis</taxon>
        <taxon>Batrachochytrium</taxon>
    </lineage>
</organism>
<dbReference type="VEuPathDB" id="FungiDB:BDEG_27267"/>
<gene>
    <name evidence="5" type="ORF">BDEG_27267</name>
</gene>
<proteinExistence type="predicted"/>
<evidence type="ECO:0000259" key="4">
    <source>
        <dbReference type="PROSITE" id="PS50102"/>
    </source>
</evidence>
<dbReference type="CDD" id="cd00590">
    <property type="entry name" value="RRM_SF"/>
    <property type="match status" value="1"/>
</dbReference>
<evidence type="ECO:0000313" key="5">
    <source>
        <dbReference type="EMBL" id="OAJ43956.1"/>
    </source>
</evidence>
<keyword evidence="1 2" id="KW-0694">RNA-binding</keyword>
<dbReference type="SMART" id="SM00360">
    <property type="entry name" value="RRM"/>
    <property type="match status" value="2"/>
</dbReference>
<dbReference type="PANTHER" id="PTHR23189">
    <property type="entry name" value="RNA RECOGNITION MOTIF-CONTAINING"/>
    <property type="match status" value="1"/>
</dbReference>
<dbReference type="eggNOG" id="KOG4660">
    <property type="taxonomic scope" value="Eukaryota"/>
</dbReference>
<feature type="compositionally biased region" description="Basic and acidic residues" evidence="3">
    <location>
        <begin position="305"/>
        <end position="314"/>
    </location>
</feature>
<accession>A0A177WVL1</accession>
<reference evidence="5 6" key="2">
    <citation type="submission" date="2016-05" db="EMBL/GenBank/DDBJ databases">
        <title>Lineage-specific infection strategies underlie the spectrum of fungal disease in amphibians.</title>
        <authorList>
            <person name="Cuomo C.A."/>
            <person name="Farrer R.A."/>
            <person name="James T."/>
            <person name="Longcore J."/>
            <person name="Birren B."/>
        </authorList>
    </citation>
    <scope>NUCLEOTIDE SEQUENCE [LARGE SCALE GENOMIC DNA]</scope>
    <source>
        <strain evidence="5 6">JEL423</strain>
    </source>
</reference>
<dbReference type="Pfam" id="PF00076">
    <property type="entry name" value="RRM_1"/>
    <property type="match status" value="1"/>
</dbReference>
<dbReference type="InterPro" id="IPR012677">
    <property type="entry name" value="Nucleotide-bd_a/b_plait_sf"/>
</dbReference>
<evidence type="ECO:0000256" key="3">
    <source>
        <dbReference type="SAM" id="MobiDB-lite"/>
    </source>
</evidence>
<dbReference type="InterPro" id="IPR007201">
    <property type="entry name" value="Mei2-like_Rrm_C"/>
</dbReference>
<feature type="region of interest" description="Disordered" evidence="3">
    <location>
        <begin position="305"/>
        <end position="329"/>
    </location>
</feature>
<protein>
    <recommendedName>
        <fullName evidence="4">RRM domain-containing protein</fullName>
    </recommendedName>
</protein>
<evidence type="ECO:0000313" key="6">
    <source>
        <dbReference type="Proteomes" id="UP000077115"/>
    </source>
</evidence>
<dbReference type="Proteomes" id="UP000077115">
    <property type="component" value="Unassembled WGS sequence"/>
</dbReference>
<feature type="domain" description="RRM" evidence="4">
    <location>
        <begin position="569"/>
        <end position="647"/>
    </location>
</feature>
<dbReference type="InterPro" id="IPR000504">
    <property type="entry name" value="RRM_dom"/>
</dbReference>
<reference evidence="5 6" key="1">
    <citation type="submission" date="2006-10" db="EMBL/GenBank/DDBJ databases">
        <title>The Genome Sequence of Batrachochytrium dendrobatidis JEL423.</title>
        <authorList>
            <consortium name="The Broad Institute Genome Sequencing Platform"/>
            <person name="Birren B."/>
            <person name="Lander E."/>
            <person name="Galagan J."/>
            <person name="Cuomo C."/>
            <person name="Devon K."/>
            <person name="Jaffe D."/>
            <person name="Butler J."/>
            <person name="Alvarez P."/>
            <person name="Gnerre S."/>
            <person name="Grabherr M."/>
            <person name="Kleber M."/>
            <person name="Mauceli E."/>
            <person name="Brockman W."/>
            <person name="Young S."/>
            <person name="LaButti K."/>
            <person name="Sykes S."/>
            <person name="DeCaprio D."/>
            <person name="Crawford M."/>
            <person name="Koehrsen M."/>
            <person name="Engels R."/>
            <person name="Montgomery P."/>
            <person name="Pearson M."/>
            <person name="Howarth C."/>
            <person name="Larson L."/>
            <person name="White J."/>
            <person name="O'Leary S."/>
            <person name="Kodira C."/>
            <person name="Zeng Q."/>
            <person name="Yandava C."/>
            <person name="Alvarado L."/>
            <person name="Longcore J."/>
            <person name="James T."/>
        </authorList>
    </citation>
    <scope>NUCLEOTIDE SEQUENCE [LARGE SCALE GENOMIC DNA]</scope>
    <source>
        <strain evidence="5 6">JEL423</strain>
    </source>
</reference>
<dbReference type="AlphaFoldDB" id="A0A177WVL1"/>
<evidence type="ECO:0000256" key="1">
    <source>
        <dbReference type="ARBA" id="ARBA00022884"/>
    </source>
</evidence>
<dbReference type="GO" id="GO:0003723">
    <property type="term" value="F:RNA binding"/>
    <property type="evidence" value="ECO:0007669"/>
    <property type="project" value="UniProtKB-UniRule"/>
</dbReference>
<feature type="domain" description="RRM" evidence="4">
    <location>
        <begin position="854"/>
        <end position="950"/>
    </location>
</feature>
<dbReference type="EMBL" id="DS022311">
    <property type="protein sequence ID" value="OAJ43956.1"/>
    <property type="molecule type" value="Genomic_DNA"/>
</dbReference>
<dbReference type="Gene3D" id="3.30.70.330">
    <property type="match status" value="1"/>
</dbReference>
<sequence length="952" mass="105772">MTTRKKLPAIESLKTSPYNNTALWDALAEDTRCLTLDHHGPSHHLYSSPKLVDVYCPSEQDRSITVTQQSSLTCDIQSTLLPSKKIDTKARSHSVSHKFGVFKTVPSQFEAAVTESIPTSIHNCRYIEQHAPSQNSKLPLSFGSRQMSNALVIPFKPLGHGDSQFTVQSWETSACTNKHTTITTVTTTQDIAFQSNTAEARKMLASEGHLDPSFTARENDSLGKNYFVTPIGQATYGGGGYVSPQLMAGKTVHPFHMPANSNHLKVHARDRSEEICKTLQVLDIDPVSDTRNIATVECLQSLNDKHTSSQKDKTLTQPSKYSQQAPTPAMQLDPCMSHSRQAPHREFHLQSDCQEYNHLPDGSFNSNPTPYHESLSSLFIPLVTNSAPFHTQSLPMMTTVIQTPSHHSSNTLPTPVQAFVATVTDPIAAYATTVSPAVAQPSTGPIVTSDLPHVENGYSTVKYALHSHDYAPTRNLLLVGFGIGIPLLELFQKLQVHGDIRHVLRPEMHPTITLVMYKSLKNAIRFFDVVLSNDILSLDNVQFVNAGQIAQLLAPSAHPEVWPMLLNQGRLHISGMATAWYDLPTLRSFFAAFGPVLYITEQPFHKNNPSFSCFVEFDNVDDAATAVRNLGCTNLHGSDIVAKFTRSFEEEKHLAKWCMPISTTVNSALYPSPLNLSSGFQVSNHTTAPQNSCFDYSETEIVGKTKNTVRFEHGQDVQILPQASKISEASKSTRYGSNQSVPSLDYDRTFSSPIRFSPTFDGTTMEFKIDSREGSPTFTKVHESHVKTNIPISTSETKTKSKGIMIFSSQKASNSEKTLDDLKELSCAILQRIPSECISSLFVQNIAIGKETRRTIMVKNIPNKFTQEMFIDLLNESHLGCFDFVYLRIDFKNKCNVGYAFVNFINADAVIRFADRFVGRMWGKFKSEKICGMGFATIQGKHALVEKFRNSR</sequence>
<dbReference type="OrthoDB" id="417481at2759"/>
<evidence type="ECO:0000256" key="2">
    <source>
        <dbReference type="PROSITE-ProRule" id="PRU00176"/>
    </source>
</evidence>
<feature type="compositionally biased region" description="Polar residues" evidence="3">
    <location>
        <begin position="315"/>
        <end position="326"/>
    </location>
</feature>
<dbReference type="Pfam" id="PF04059">
    <property type="entry name" value="RRM_2"/>
    <property type="match status" value="1"/>
</dbReference>
<name>A0A177WVL1_BATDL</name>
<dbReference type="STRING" id="403673.A0A177WVL1"/>
<dbReference type="PROSITE" id="PS50102">
    <property type="entry name" value="RRM"/>
    <property type="match status" value="2"/>
</dbReference>
<dbReference type="SUPFAM" id="SSF54928">
    <property type="entry name" value="RNA-binding domain, RBD"/>
    <property type="match status" value="1"/>
</dbReference>